<keyword evidence="1 4" id="KW-0808">Transferase</keyword>
<reference evidence="4 5" key="1">
    <citation type="journal article" date="2015" name="Proc. Natl. Acad. Sci. U.S.A.">
        <title>The resurrection genome of Boea hygrometrica: A blueprint for survival of dehydration.</title>
        <authorList>
            <person name="Xiao L."/>
            <person name="Yang G."/>
            <person name="Zhang L."/>
            <person name="Yang X."/>
            <person name="Zhao S."/>
            <person name="Ji Z."/>
            <person name="Zhou Q."/>
            <person name="Hu M."/>
            <person name="Wang Y."/>
            <person name="Chen M."/>
            <person name="Xu Y."/>
            <person name="Jin H."/>
            <person name="Xiao X."/>
            <person name="Hu G."/>
            <person name="Bao F."/>
            <person name="Hu Y."/>
            <person name="Wan P."/>
            <person name="Li L."/>
            <person name="Deng X."/>
            <person name="Kuang T."/>
            <person name="Xiang C."/>
            <person name="Zhu J.K."/>
            <person name="Oliver M.J."/>
            <person name="He Y."/>
        </authorList>
    </citation>
    <scope>NUCLEOTIDE SEQUENCE [LARGE SCALE GENOMIC DNA]</scope>
    <source>
        <strain evidence="5">cv. XS01</strain>
    </source>
</reference>
<dbReference type="OrthoDB" id="202234at2759"/>
<dbReference type="SUPFAM" id="SSF69593">
    <property type="entry name" value="Glycerol-3-phosphate (1)-acyltransferase"/>
    <property type="match status" value="1"/>
</dbReference>
<dbReference type="EMBL" id="KQ987749">
    <property type="protein sequence ID" value="KZV56906.1"/>
    <property type="molecule type" value="Genomic_DNA"/>
</dbReference>
<evidence type="ECO:0000256" key="1">
    <source>
        <dbReference type="ARBA" id="ARBA00022679"/>
    </source>
</evidence>
<dbReference type="AlphaFoldDB" id="A0A2Z7DDJ7"/>
<evidence type="ECO:0000313" key="5">
    <source>
        <dbReference type="Proteomes" id="UP000250235"/>
    </source>
</evidence>
<organism evidence="4 5">
    <name type="scientific">Dorcoceras hygrometricum</name>
    <dbReference type="NCBI Taxonomy" id="472368"/>
    <lineage>
        <taxon>Eukaryota</taxon>
        <taxon>Viridiplantae</taxon>
        <taxon>Streptophyta</taxon>
        <taxon>Embryophyta</taxon>
        <taxon>Tracheophyta</taxon>
        <taxon>Spermatophyta</taxon>
        <taxon>Magnoliopsida</taxon>
        <taxon>eudicotyledons</taxon>
        <taxon>Gunneridae</taxon>
        <taxon>Pentapetalae</taxon>
        <taxon>asterids</taxon>
        <taxon>lamiids</taxon>
        <taxon>Lamiales</taxon>
        <taxon>Gesneriaceae</taxon>
        <taxon>Didymocarpoideae</taxon>
        <taxon>Trichosporeae</taxon>
        <taxon>Loxocarpinae</taxon>
        <taxon>Dorcoceras</taxon>
    </lineage>
</organism>
<protein>
    <submittedName>
        <fullName evidence="4">1-acyl-sn-glycerol-3-phosphate acyltransferase-like</fullName>
    </submittedName>
</protein>
<feature type="domain" description="Phospholipid/glycerol acyltransferase" evidence="3">
    <location>
        <begin position="8"/>
        <end position="67"/>
    </location>
</feature>
<dbReference type="GO" id="GO:0006654">
    <property type="term" value="P:phosphatidic acid biosynthetic process"/>
    <property type="evidence" value="ECO:0007669"/>
    <property type="project" value="TreeGrafter"/>
</dbReference>
<dbReference type="PANTHER" id="PTHR10434">
    <property type="entry name" value="1-ACYL-SN-GLYCEROL-3-PHOSPHATE ACYLTRANSFERASE"/>
    <property type="match status" value="1"/>
</dbReference>
<dbReference type="Pfam" id="PF01553">
    <property type="entry name" value="Acyltransferase"/>
    <property type="match status" value="1"/>
</dbReference>
<keyword evidence="2 4" id="KW-0012">Acyltransferase</keyword>
<dbReference type="PANTHER" id="PTHR10434:SF11">
    <property type="entry name" value="1-ACYL-SN-GLYCEROL-3-PHOSPHATE ACYLTRANSFERASE"/>
    <property type="match status" value="1"/>
</dbReference>
<dbReference type="CDD" id="cd07989">
    <property type="entry name" value="LPLAT_AGPAT-like"/>
    <property type="match status" value="1"/>
</dbReference>
<proteinExistence type="predicted"/>
<keyword evidence="5" id="KW-1185">Reference proteome</keyword>
<dbReference type="GO" id="GO:0005783">
    <property type="term" value="C:endoplasmic reticulum"/>
    <property type="evidence" value="ECO:0007669"/>
    <property type="project" value="TreeGrafter"/>
</dbReference>
<dbReference type="GO" id="GO:0003841">
    <property type="term" value="F:1-acylglycerol-3-phosphate O-acyltransferase activity"/>
    <property type="evidence" value="ECO:0007669"/>
    <property type="project" value="TreeGrafter"/>
</dbReference>
<dbReference type="InterPro" id="IPR002123">
    <property type="entry name" value="Plipid/glycerol_acylTrfase"/>
</dbReference>
<evidence type="ECO:0000313" key="4">
    <source>
        <dbReference type="EMBL" id="KZV56906.1"/>
    </source>
</evidence>
<sequence length="93" mass="10215">MVNFLCLMQAAKAVVKNGLSLIIFPEGTRSKNGRLLPFKKARSIKNFSIGFVHFALQTRLPIVPIVLMGKNLRESQRPSVSADLVGSCRTLSS</sequence>
<accession>A0A2Z7DDJ7</accession>
<evidence type="ECO:0000259" key="3">
    <source>
        <dbReference type="Pfam" id="PF01553"/>
    </source>
</evidence>
<name>A0A2Z7DDJ7_9LAMI</name>
<evidence type="ECO:0000256" key="2">
    <source>
        <dbReference type="ARBA" id="ARBA00023315"/>
    </source>
</evidence>
<gene>
    <name evidence="4" type="ORF">F511_28932</name>
</gene>
<dbReference type="Proteomes" id="UP000250235">
    <property type="component" value="Unassembled WGS sequence"/>
</dbReference>